<keyword evidence="3" id="KW-1185">Reference proteome</keyword>
<name>A0A4Y7TEB2_COPMI</name>
<evidence type="ECO:0008006" key="4">
    <source>
        <dbReference type="Google" id="ProtNLM"/>
    </source>
</evidence>
<feature type="signal peptide" evidence="1">
    <location>
        <begin position="1"/>
        <end position="18"/>
    </location>
</feature>
<sequence>MLFAVQVLIFALSTPITASFTQTTCWGSNCIQQNSEGTWCYIPAAGATRATTCTGTSIDWANVLEKHLQQGLSIAYYNGAGDTFAGGADLAIGDNPGVMRLCMSGQSGDGNYQTTCVNVNADNQIPTTGGCTVIRAQAEVSDGCYDPKMNVPDALTASITPPPGVTITRPASTAITTSIVYVTQTQASSASSLHTLSLVALISSMATLLFRIVPTV</sequence>
<reference evidence="2 3" key="1">
    <citation type="journal article" date="2019" name="Nat. Ecol. Evol.">
        <title>Megaphylogeny resolves global patterns of mushroom evolution.</title>
        <authorList>
            <person name="Varga T."/>
            <person name="Krizsan K."/>
            <person name="Foldi C."/>
            <person name="Dima B."/>
            <person name="Sanchez-Garcia M."/>
            <person name="Sanchez-Ramirez S."/>
            <person name="Szollosi G.J."/>
            <person name="Szarkandi J.G."/>
            <person name="Papp V."/>
            <person name="Albert L."/>
            <person name="Andreopoulos W."/>
            <person name="Angelini C."/>
            <person name="Antonin V."/>
            <person name="Barry K.W."/>
            <person name="Bougher N.L."/>
            <person name="Buchanan P."/>
            <person name="Buyck B."/>
            <person name="Bense V."/>
            <person name="Catcheside P."/>
            <person name="Chovatia M."/>
            <person name="Cooper J."/>
            <person name="Damon W."/>
            <person name="Desjardin D."/>
            <person name="Finy P."/>
            <person name="Geml J."/>
            <person name="Haridas S."/>
            <person name="Hughes K."/>
            <person name="Justo A."/>
            <person name="Karasinski D."/>
            <person name="Kautmanova I."/>
            <person name="Kiss B."/>
            <person name="Kocsube S."/>
            <person name="Kotiranta H."/>
            <person name="LaButti K.M."/>
            <person name="Lechner B.E."/>
            <person name="Liimatainen K."/>
            <person name="Lipzen A."/>
            <person name="Lukacs Z."/>
            <person name="Mihaltcheva S."/>
            <person name="Morgado L.N."/>
            <person name="Niskanen T."/>
            <person name="Noordeloos M.E."/>
            <person name="Ohm R.A."/>
            <person name="Ortiz-Santana B."/>
            <person name="Ovrebo C."/>
            <person name="Racz N."/>
            <person name="Riley R."/>
            <person name="Savchenko A."/>
            <person name="Shiryaev A."/>
            <person name="Soop K."/>
            <person name="Spirin V."/>
            <person name="Szebenyi C."/>
            <person name="Tomsovsky M."/>
            <person name="Tulloss R.E."/>
            <person name="Uehling J."/>
            <person name="Grigoriev I.V."/>
            <person name="Vagvolgyi C."/>
            <person name="Papp T."/>
            <person name="Martin F.M."/>
            <person name="Miettinen O."/>
            <person name="Hibbett D.S."/>
            <person name="Nagy L.G."/>
        </authorList>
    </citation>
    <scope>NUCLEOTIDE SEQUENCE [LARGE SCALE GENOMIC DNA]</scope>
    <source>
        <strain evidence="2 3">FP101781</strain>
    </source>
</reference>
<gene>
    <name evidence="2" type="ORF">FA13DRAFT_1813299</name>
</gene>
<evidence type="ECO:0000313" key="3">
    <source>
        <dbReference type="Proteomes" id="UP000298030"/>
    </source>
</evidence>
<evidence type="ECO:0000256" key="1">
    <source>
        <dbReference type="SAM" id="SignalP"/>
    </source>
</evidence>
<dbReference type="Proteomes" id="UP000298030">
    <property type="component" value="Unassembled WGS sequence"/>
</dbReference>
<keyword evidence="1" id="KW-0732">Signal</keyword>
<feature type="chain" id="PRO_5021356922" description="Secreted protein" evidence="1">
    <location>
        <begin position="19"/>
        <end position="216"/>
    </location>
</feature>
<proteinExistence type="predicted"/>
<dbReference type="EMBL" id="QPFP01000015">
    <property type="protein sequence ID" value="TEB32341.1"/>
    <property type="molecule type" value="Genomic_DNA"/>
</dbReference>
<comment type="caution">
    <text evidence="2">The sequence shown here is derived from an EMBL/GenBank/DDBJ whole genome shotgun (WGS) entry which is preliminary data.</text>
</comment>
<protein>
    <recommendedName>
        <fullName evidence="4">Secreted protein</fullName>
    </recommendedName>
</protein>
<dbReference type="AlphaFoldDB" id="A0A4Y7TEB2"/>
<accession>A0A4Y7TEB2</accession>
<evidence type="ECO:0000313" key="2">
    <source>
        <dbReference type="EMBL" id="TEB32341.1"/>
    </source>
</evidence>
<dbReference type="OrthoDB" id="2966769at2759"/>
<organism evidence="2 3">
    <name type="scientific">Coprinellus micaceus</name>
    <name type="common">Glistening ink-cap mushroom</name>
    <name type="synonym">Coprinus micaceus</name>
    <dbReference type="NCBI Taxonomy" id="71717"/>
    <lineage>
        <taxon>Eukaryota</taxon>
        <taxon>Fungi</taxon>
        <taxon>Dikarya</taxon>
        <taxon>Basidiomycota</taxon>
        <taxon>Agaricomycotina</taxon>
        <taxon>Agaricomycetes</taxon>
        <taxon>Agaricomycetidae</taxon>
        <taxon>Agaricales</taxon>
        <taxon>Agaricineae</taxon>
        <taxon>Psathyrellaceae</taxon>
        <taxon>Coprinellus</taxon>
    </lineage>
</organism>